<keyword evidence="1" id="KW-0614">Plasmid</keyword>
<evidence type="ECO:0000313" key="1">
    <source>
        <dbReference type="EMBL" id="AKG47508.1"/>
    </source>
</evidence>
<organism evidence="1">
    <name type="scientific">Pectobacterium carotovorum</name>
    <name type="common">Erwinia carotovora</name>
    <dbReference type="NCBI Taxonomy" id="554"/>
    <lineage>
        <taxon>Bacteria</taxon>
        <taxon>Pseudomonadati</taxon>
        <taxon>Pseudomonadota</taxon>
        <taxon>Gammaproteobacteria</taxon>
        <taxon>Enterobacterales</taxon>
        <taxon>Pectobacteriaceae</taxon>
        <taxon>Pectobacterium</taxon>
    </lineage>
</organism>
<evidence type="ECO:0008006" key="2">
    <source>
        <dbReference type="Google" id="ProtNLM"/>
    </source>
</evidence>
<sequence length="501" mass="58297">MVSGNKLNLGKLGEDTFSLWCVQAELVSNRSIDEDATGWDHLVEFPYIETEKPKDSWKAPIECKVQVKSTQRKDRRLSIKSSVLKRLIDYSYPAFILFLEFDKQKNLENSFLVHIDENIISKVLKEIRKNHFDKKPKELHKLKISINYGEDNKLSDNTGIHFRESVLNFVPNSDINEYQKNKINIIKNTGYDDFNFQIKFNASQDEIKKLIYQSIFRGEESVTINNLIISENRFNLPDGEQILHNFESAHMVMKPSDERKCNLYFKSSKYSPAIIFNVDVFTLPNLDNHEDFYLILRSYAFSIIFNASRNDSEKITLKLIQDEYASISELLKLLKALQLIENNANFVLGFDFKKYHQFSSRFINSNINKNIASIIQPLECIVNSFNLDVGYESTLNYLAENYATILAISKIIKNDHSKTVLTNKSIHDKSIKYISVPCIKYVEFKEKIIGVSCIVQAEKTNDFEFTALEFTNIDPFIFENRTELDLYIQMLNEKIENKITE</sequence>
<dbReference type="EMBL" id="KP942676">
    <property type="protein sequence ID" value="AKG47508.1"/>
    <property type="molecule type" value="Genomic_DNA"/>
</dbReference>
<dbReference type="AlphaFoldDB" id="A0A0K0MPH2"/>
<accession>A0A0K0MPH2</accession>
<reference evidence="1" key="1">
    <citation type="journal article" date="2015" name="Environ. Microbiol.">
        <title>Plasmids from the gut microbiome of cabbage root fly larvae encode SaxA that catalyses the conversion of the plant toxin 2-phenylethyl isothiocyanate.</title>
        <authorList>
            <person name="Welte C.U."/>
            <person name="de Graaf R.M."/>
            <person name="van den Bosch T.J."/>
            <person name="Op den Camp H.J."/>
            <person name="van Dam N.M."/>
            <person name="Jetten M.S."/>
        </authorList>
    </citation>
    <scope>NUCLEOTIDE SEQUENCE</scope>
    <source>
        <plasmid evidence="1">Drgb1</plasmid>
    </source>
</reference>
<geneLocation type="plasmid" evidence="1">
    <name>Drgb1</name>
</geneLocation>
<name>A0A0K0MPH2_PECCA</name>
<protein>
    <recommendedName>
        <fullName evidence="2">DUF4365 domain-containing protein</fullName>
    </recommendedName>
</protein>
<reference evidence="1" key="2">
    <citation type="submission" date="2015-03" db="EMBL/GenBank/DDBJ databases">
        <authorList>
            <person name="Welte C."/>
            <person name="de Graaf R."/>
            <person name="van den Bosch T.J.M."/>
            <person name="Op den Camp H."/>
            <person name="van Dam N."/>
            <person name="Jetten M."/>
        </authorList>
    </citation>
    <scope>NUCLEOTIDE SEQUENCE</scope>
    <source>
        <plasmid evidence="1">Drgb1</plasmid>
    </source>
</reference>
<gene>
    <name evidence="1" type="ORF">pA_00068</name>
</gene>
<proteinExistence type="predicted"/>